<dbReference type="EMBL" id="BMJY01000008">
    <property type="protein sequence ID" value="GGH44919.1"/>
    <property type="molecule type" value="Genomic_DNA"/>
</dbReference>
<keyword evidence="2" id="KW-1185">Reference proteome</keyword>
<accession>A0A917IEI6</accession>
<evidence type="ECO:0000313" key="2">
    <source>
        <dbReference type="Proteomes" id="UP000657592"/>
    </source>
</evidence>
<dbReference type="Proteomes" id="UP000657592">
    <property type="component" value="Unassembled WGS sequence"/>
</dbReference>
<comment type="caution">
    <text evidence="1">The sequence shown here is derived from an EMBL/GenBank/DDBJ whole genome shotgun (WGS) entry which is preliminary data.</text>
</comment>
<reference evidence="1" key="1">
    <citation type="journal article" date="2014" name="Int. J. Syst. Evol. Microbiol.">
        <title>Complete genome sequence of Corynebacterium casei LMG S-19264T (=DSM 44701T), isolated from a smear-ripened cheese.</title>
        <authorList>
            <consortium name="US DOE Joint Genome Institute (JGI-PGF)"/>
            <person name="Walter F."/>
            <person name="Albersmeier A."/>
            <person name="Kalinowski J."/>
            <person name="Ruckert C."/>
        </authorList>
    </citation>
    <scope>NUCLEOTIDE SEQUENCE</scope>
    <source>
        <strain evidence="1">CGMCC 1.15794</strain>
    </source>
</reference>
<gene>
    <name evidence="1" type="ORF">GCM10010921_19940</name>
</gene>
<name>A0A917IEI6_9MICO</name>
<dbReference type="AlphaFoldDB" id="A0A917IEI6"/>
<sequence>MLRSVAAAADIPGDQIADEELKATVYVCRTVDEWVTAVRERPEAMGLKGPEFVDPVIDMATISFHEREAPACLDGVARSLDRHWK</sequence>
<reference evidence="1" key="2">
    <citation type="submission" date="2020-09" db="EMBL/GenBank/DDBJ databases">
        <authorList>
            <person name="Sun Q."/>
            <person name="Zhou Y."/>
        </authorList>
    </citation>
    <scope>NUCLEOTIDE SEQUENCE</scope>
    <source>
        <strain evidence="1">CGMCC 1.15794</strain>
    </source>
</reference>
<evidence type="ECO:0000313" key="1">
    <source>
        <dbReference type="EMBL" id="GGH44919.1"/>
    </source>
</evidence>
<dbReference type="RefSeq" id="WP_188756142.1">
    <property type="nucleotide sequence ID" value="NZ_BMJY01000008.1"/>
</dbReference>
<proteinExistence type="predicted"/>
<organism evidence="1 2">
    <name type="scientific">Microbacterium album</name>
    <dbReference type="NCBI Taxonomy" id="2053191"/>
    <lineage>
        <taxon>Bacteria</taxon>
        <taxon>Bacillati</taxon>
        <taxon>Actinomycetota</taxon>
        <taxon>Actinomycetes</taxon>
        <taxon>Micrococcales</taxon>
        <taxon>Microbacteriaceae</taxon>
        <taxon>Microbacterium</taxon>
    </lineage>
</organism>
<protein>
    <submittedName>
        <fullName evidence="1">Uncharacterized protein</fullName>
    </submittedName>
</protein>